<name>A0A7L0DQX4_9CHAR</name>
<organism evidence="2 3">
    <name type="scientific">Rostratula benghalensis</name>
    <name type="common">greater painted-snipe</name>
    <dbReference type="NCBI Taxonomy" id="118793"/>
    <lineage>
        <taxon>Eukaryota</taxon>
        <taxon>Metazoa</taxon>
        <taxon>Chordata</taxon>
        <taxon>Craniata</taxon>
        <taxon>Vertebrata</taxon>
        <taxon>Euteleostomi</taxon>
        <taxon>Archelosauria</taxon>
        <taxon>Archosauria</taxon>
        <taxon>Dinosauria</taxon>
        <taxon>Saurischia</taxon>
        <taxon>Theropoda</taxon>
        <taxon>Coelurosauria</taxon>
        <taxon>Aves</taxon>
        <taxon>Neognathae</taxon>
        <taxon>Neoaves</taxon>
        <taxon>Charadriiformes</taxon>
        <taxon>Rostratulidae</taxon>
        <taxon>Rostratula</taxon>
    </lineage>
</organism>
<evidence type="ECO:0000313" key="2">
    <source>
        <dbReference type="EMBL" id="NXJ73090.1"/>
    </source>
</evidence>
<protein>
    <submittedName>
        <fullName evidence="2">ODF3A protein</fullName>
    </submittedName>
</protein>
<keyword evidence="3" id="KW-1185">Reference proteome</keyword>
<feature type="non-terminal residue" evidence="2">
    <location>
        <position position="1"/>
    </location>
</feature>
<sequence>TTTHMDAAWVGTWRPHRPRGPVLAQFTSPGPKYGILGTTGHLAHNPTKTKAPAYSIPKGKLPPISSCSPGPCYAVPPAITRKGKHVSPAQHICGLPKIKTEITPGPSEYPFSAALPSRTSTPGFCPCHRAAE</sequence>
<evidence type="ECO:0000313" key="1">
    <source>
        <dbReference type="EMBL" id="NXJ73081.1"/>
    </source>
</evidence>
<reference evidence="2 3" key="1">
    <citation type="submission" date="2019-09" db="EMBL/GenBank/DDBJ databases">
        <title>Bird 10,000 Genomes (B10K) Project - Family phase.</title>
        <authorList>
            <person name="Zhang G."/>
        </authorList>
    </citation>
    <scope>NUCLEOTIDE SEQUENCE [LARGE SCALE GENOMIC DNA]</scope>
    <source>
        <strain evidence="2">B10K-DU-006-20</strain>
        <tissue evidence="2">Mixed tissue sample</tissue>
    </source>
</reference>
<dbReference type="AlphaFoldDB" id="A0A7L0DQX4"/>
<proteinExistence type="predicted"/>
<dbReference type="EMBL" id="VXAI01002433">
    <property type="protein sequence ID" value="NXJ73081.1"/>
    <property type="molecule type" value="Genomic_DNA"/>
</dbReference>
<dbReference type="Proteomes" id="UP000545435">
    <property type="component" value="Unassembled WGS sequence"/>
</dbReference>
<comment type="caution">
    <text evidence="2">The sequence shown here is derived from an EMBL/GenBank/DDBJ whole genome shotgun (WGS) entry which is preliminary data.</text>
</comment>
<accession>A0A7L0DQX4</accession>
<gene>
    <name evidence="2" type="primary">Odf3_4</name>
    <name evidence="1" type="synonym">Odf3_3</name>
    <name evidence="2" type="ORF">ROSBEN_R02955</name>
    <name evidence="1" type="ORF">ROSBEN_R14805</name>
</gene>
<feature type="non-terminal residue" evidence="2">
    <location>
        <position position="132"/>
    </location>
</feature>
<evidence type="ECO:0000313" key="3">
    <source>
        <dbReference type="Proteomes" id="UP000545435"/>
    </source>
</evidence>
<dbReference type="EMBL" id="VXAI01002533">
    <property type="protein sequence ID" value="NXJ73090.1"/>
    <property type="molecule type" value="Genomic_DNA"/>
</dbReference>